<dbReference type="SUPFAM" id="SSF47336">
    <property type="entry name" value="ACP-like"/>
    <property type="match status" value="1"/>
</dbReference>
<feature type="domain" description="Carrier" evidence="1">
    <location>
        <begin position="3"/>
        <end position="83"/>
    </location>
</feature>
<geneLocation type="plasmid" evidence="2 3">
    <name>unnamed_12</name>
</geneLocation>
<sequence length="92" mass="10756">MKKDINQTKQVVYQYVIDLAPEHKEKVTNDTNLFEEGILDSLGVVALINFIEIHYKIEIDDADFEMDLFESVNAISKFLHEKYFDVEEESIV</sequence>
<keyword evidence="2" id="KW-0614">Plasmid</keyword>
<dbReference type="Pfam" id="PF00550">
    <property type="entry name" value="PP-binding"/>
    <property type="match status" value="1"/>
</dbReference>
<dbReference type="AlphaFoldDB" id="A0AB73UU59"/>
<dbReference type="RefSeq" id="WP_162281049.1">
    <property type="nucleotide sequence ID" value="NZ_CP028010.2"/>
</dbReference>
<organism evidence="2 3">
    <name type="scientific">Bacillus cereus</name>
    <dbReference type="NCBI Taxonomy" id="1396"/>
    <lineage>
        <taxon>Bacteria</taxon>
        <taxon>Bacillati</taxon>
        <taxon>Bacillota</taxon>
        <taxon>Bacilli</taxon>
        <taxon>Bacillales</taxon>
        <taxon>Bacillaceae</taxon>
        <taxon>Bacillus</taxon>
        <taxon>Bacillus cereus group</taxon>
    </lineage>
</organism>
<protein>
    <submittedName>
        <fullName evidence="2">Acyl carrier protein</fullName>
    </submittedName>
</protein>
<accession>A0AB73UU59</accession>
<dbReference type="Proteomes" id="UP000464780">
    <property type="component" value="Plasmid unnamed_12"/>
</dbReference>
<gene>
    <name evidence="2" type="ORF">C1N66_30945</name>
</gene>
<proteinExistence type="predicted"/>
<dbReference type="InterPro" id="IPR036736">
    <property type="entry name" value="ACP-like_sf"/>
</dbReference>
<reference evidence="2 3" key="1">
    <citation type="submission" date="2018-03" db="EMBL/GenBank/DDBJ databases">
        <title>The complete genome of bacterial strain SGAir0260.</title>
        <authorList>
            <person name="Schuster S.C."/>
        </authorList>
    </citation>
    <scope>NUCLEOTIDE SEQUENCE [LARGE SCALE GENOMIC DNA]</scope>
    <source>
        <strain evidence="2 3">SGAir0260</strain>
        <plasmid evidence="2 3">unnamed_12</plasmid>
    </source>
</reference>
<name>A0AB73UU59_BACCE</name>
<evidence type="ECO:0000259" key="1">
    <source>
        <dbReference type="PROSITE" id="PS50075"/>
    </source>
</evidence>
<dbReference type="InterPro" id="IPR009081">
    <property type="entry name" value="PP-bd_ACP"/>
</dbReference>
<evidence type="ECO:0000313" key="2">
    <source>
        <dbReference type="EMBL" id="QHV47439.2"/>
    </source>
</evidence>
<dbReference type="Gene3D" id="1.10.1200.10">
    <property type="entry name" value="ACP-like"/>
    <property type="match status" value="1"/>
</dbReference>
<evidence type="ECO:0000313" key="3">
    <source>
        <dbReference type="Proteomes" id="UP000464780"/>
    </source>
</evidence>
<dbReference type="PROSITE" id="PS50075">
    <property type="entry name" value="CARRIER"/>
    <property type="match status" value="1"/>
</dbReference>
<dbReference type="EMBL" id="CP028010">
    <property type="protein sequence ID" value="QHV47439.2"/>
    <property type="molecule type" value="Genomic_DNA"/>
</dbReference>